<dbReference type="SUPFAM" id="SSF110738">
    <property type="entry name" value="Glycerate kinase I"/>
    <property type="match status" value="1"/>
</dbReference>
<keyword evidence="2 4" id="KW-0808">Transferase</keyword>
<accession>A0AA49GGQ1</accession>
<dbReference type="InterPro" id="IPR018197">
    <property type="entry name" value="Glycerate_kinase_RE-like"/>
</dbReference>
<sequence length="377" mass="39838">MSLKILIAPNAFKGSLDAVKAAQAIQQGLEHSALHPHCTLQPIADGGDGMLEVMLAQTESKKVYAEVEDPLGRSVKAAYGLIQNGKTAVIEMAEASGLRLLIPEERDPRKTSTFGTGQLVKAALDQGVSEIVVGVGGSATVDGGLGIIQALGGILTDEQGNPVPRGANGLSVLHSLDTSQLDSRLQTCRITVACDVTNTLVGAAEVFGPQKGASPELVAEIERHFLRYSQLVKSHLRKDITYLPRGGAAGGVAAALYAFLNADLVNGTEYLLAKTGFQAALNQSDLLITTEGALDVQTQSGKGPFYVAQQSKKQGKPVIMLVGSVPKDYSPADYQDYDAIFPIGPRPQSLSEAMQYTAENLERTAYQLGNLLAIKKP</sequence>
<evidence type="ECO:0000256" key="3">
    <source>
        <dbReference type="ARBA" id="ARBA00022777"/>
    </source>
</evidence>
<reference evidence="5" key="2">
    <citation type="journal article" date="2024" name="Antonie Van Leeuwenhoek">
        <title>Roseihalotalea indica gen. nov., sp. nov., a halophilic Bacteroidetes from mesopelagic Southwest Indian Ocean with higher carbohydrate metabolic potential.</title>
        <authorList>
            <person name="Chen B."/>
            <person name="Zhang M."/>
            <person name="Lin D."/>
            <person name="Ye J."/>
            <person name="Tang K."/>
        </authorList>
    </citation>
    <scope>NUCLEOTIDE SEQUENCE</scope>
    <source>
        <strain evidence="5">TK19036</strain>
    </source>
</reference>
<dbReference type="EMBL" id="CP120682">
    <property type="protein sequence ID" value="WKN34237.1"/>
    <property type="molecule type" value="Genomic_DNA"/>
</dbReference>
<dbReference type="GO" id="GO:0008887">
    <property type="term" value="F:glycerate kinase activity"/>
    <property type="evidence" value="ECO:0007669"/>
    <property type="project" value="UniProtKB-UniRule"/>
</dbReference>
<dbReference type="InterPro" id="IPR004381">
    <property type="entry name" value="Glycerate_kinase"/>
</dbReference>
<evidence type="ECO:0000256" key="4">
    <source>
        <dbReference type="PIRNR" id="PIRNR006078"/>
    </source>
</evidence>
<dbReference type="InterPro" id="IPR018193">
    <property type="entry name" value="Glyc_kinase_flavodox-like_fold"/>
</dbReference>
<gene>
    <name evidence="5" type="ORF">K4G66_17810</name>
</gene>
<reference evidence="5" key="1">
    <citation type="journal article" date="2023" name="Comput. Struct. Biotechnol. J.">
        <title>Discovery of a novel marine Bacteroidetes with a rich repertoire of carbohydrate-active enzymes.</title>
        <authorList>
            <person name="Chen B."/>
            <person name="Liu G."/>
            <person name="Chen Q."/>
            <person name="Wang H."/>
            <person name="Liu L."/>
            <person name="Tang K."/>
        </authorList>
    </citation>
    <scope>NUCLEOTIDE SEQUENCE</scope>
    <source>
        <strain evidence="5">TK19036</strain>
    </source>
</reference>
<dbReference type="Gene3D" id="3.40.50.10350">
    <property type="entry name" value="Glycerate kinase, domain 1"/>
    <property type="match status" value="1"/>
</dbReference>
<dbReference type="InterPro" id="IPR036129">
    <property type="entry name" value="Glycerate_kinase_sf"/>
</dbReference>
<organism evidence="5">
    <name type="scientific">Roseihalotalea indica</name>
    <dbReference type="NCBI Taxonomy" id="2867963"/>
    <lineage>
        <taxon>Bacteria</taxon>
        <taxon>Pseudomonadati</taxon>
        <taxon>Bacteroidota</taxon>
        <taxon>Cytophagia</taxon>
        <taxon>Cytophagales</taxon>
        <taxon>Catalimonadaceae</taxon>
        <taxon>Roseihalotalea</taxon>
    </lineage>
</organism>
<comment type="similarity">
    <text evidence="1 4">Belongs to the glycerate kinase type-1 family.</text>
</comment>
<dbReference type="PANTHER" id="PTHR21599">
    <property type="entry name" value="GLYCERATE KINASE"/>
    <property type="match status" value="1"/>
</dbReference>
<dbReference type="PIRSF" id="PIRSF006078">
    <property type="entry name" value="GlxK"/>
    <property type="match status" value="1"/>
</dbReference>
<dbReference type="Gene3D" id="3.90.1510.10">
    <property type="entry name" value="Glycerate kinase, domain 2"/>
    <property type="match status" value="1"/>
</dbReference>
<name>A0AA49GGQ1_9BACT</name>
<evidence type="ECO:0000256" key="2">
    <source>
        <dbReference type="ARBA" id="ARBA00022679"/>
    </source>
</evidence>
<dbReference type="Pfam" id="PF02595">
    <property type="entry name" value="Gly_kinase"/>
    <property type="match status" value="1"/>
</dbReference>
<dbReference type="GO" id="GO:0031388">
    <property type="term" value="P:organic acid phosphorylation"/>
    <property type="evidence" value="ECO:0007669"/>
    <property type="project" value="UniProtKB-UniRule"/>
</dbReference>
<dbReference type="PANTHER" id="PTHR21599:SF0">
    <property type="entry name" value="GLYCERATE KINASE"/>
    <property type="match status" value="1"/>
</dbReference>
<protein>
    <submittedName>
        <fullName evidence="5">Glycerate kinase</fullName>
    </submittedName>
</protein>
<dbReference type="AlphaFoldDB" id="A0AA49GGQ1"/>
<evidence type="ECO:0000256" key="1">
    <source>
        <dbReference type="ARBA" id="ARBA00006284"/>
    </source>
</evidence>
<keyword evidence="3 4" id="KW-0418">Kinase</keyword>
<proteinExistence type="inferred from homology"/>
<dbReference type="NCBIfam" id="TIGR00045">
    <property type="entry name" value="glycerate kinase"/>
    <property type="match status" value="1"/>
</dbReference>
<evidence type="ECO:0000313" key="5">
    <source>
        <dbReference type="EMBL" id="WKN34237.1"/>
    </source>
</evidence>